<protein>
    <recommendedName>
        <fullName evidence="1">Carboxylesterase type B domain-containing protein</fullName>
    </recommendedName>
</protein>
<evidence type="ECO:0000313" key="3">
    <source>
        <dbReference type="Proteomes" id="UP000258309"/>
    </source>
</evidence>
<evidence type="ECO:0000259" key="1">
    <source>
        <dbReference type="Pfam" id="PF00135"/>
    </source>
</evidence>
<dbReference type="Proteomes" id="UP000258309">
    <property type="component" value="Unassembled WGS sequence"/>
</dbReference>
<sequence>MATISTDIDTLQGSNEYNDVIITRGIERKENEVKINVESVPVTPISVSVNGNGTKGVSELESNQIEIQINNLKITGFKANPSVTPNKVINGDTTATTAPTTTVSTTVASFLNIPYARIPARFRQSIPIDPRKESGSIDATKYGTRCPQPVDVLHDATKHLYPRMGTLDRQSEFECLNLNIYAPLDAIEGEKRLPVLVWIHGGAFTYGDGGCESDGNYLVRRSVALGKPIVVVSLSYRLGYFGFLTSKELKEEARAFGEVGFSNQGLYDQRLGLQWIQQNIHFFGGDGWRVTAAGESAGAYSVFAHLRSNIPVFQQAFILSCPSVALQTREQAQETFDRLIAQGTSLSSSAPAGEKLSALRSLLPKDLEPLLQGHPARVSWDEEFFLDLPDSGDHQLDDTQRPFPSWAKLIVVGMTKEENALFSSQWHELPAEQLLQAFKSACPDPSFAREILDAYSISDSSSHAELVAGLIDYTTDCLFAQTTYSIANTATSPQYGPQTFLYSFDQIDLVSTYDAFKNQAYHSSDIAFLFHLPAVASESVPAEFRATADAYSKACVDVVNGEQPWEAYSIGKRCMSFDGNKTRLVTQEERDCGFKRWGKLVDTPERKDMFMKGRDLLYAAMKYAMTLDYSK</sequence>
<name>A0A3E2HBA3_SCYLI</name>
<dbReference type="SUPFAM" id="SSF53474">
    <property type="entry name" value="alpha/beta-Hydrolases"/>
    <property type="match status" value="1"/>
</dbReference>
<keyword evidence="3" id="KW-1185">Reference proteome</keyword>
<feature type="domain" description="Carboxylesterase type B" evidence="1">
    <location>
        <begin position="103"/>
        <end position="543"/>
    </location>
</feature>
<dbReference type="OMA" id="IPGRWHE"/>
<proteinExistence type="predicted"/>
<comment type="caution">
    <text evidence="2">The sequence shown here is derived from an EMBL/GenBank/DDBJ whole genome shotgun (WGS) entry which is preliminary data.</text>
</comment>
<organism evidence="2 3">
    <name type="scientific">Scytalidium lignicola</name>
    <name type="common">Hyphomycete</name>
    <dbReference type="NCBI Taxonomy" id="5539"/>
    <lineage>
        <taxon>Eukaryota</taxon>
        <taxon>Fungi</taxon>
        <taxon>Dikarya</taxon>
        <taxon>Ascomycota</taxon>
        <taxon>Pezizomycotina</taxon>
        <taxon>Leotiomycetes</taxon>
        <taxon>Leotiomycetes incertae sedis</taxon>
        <taxon>Scytalidium</taxon>
    </lineage>
</organism>
<dbReference type="EMBL" id="NCSJ02000100">
    <property type="protein sequence ID" value="RFU30422.1"/>
    <property type="molecule type" value="Genomic_DNA"/>
</dbReference>
<evidence type="ECO:0000313" key="2">
    <source>
        <dbReference type="EMBL" id="RFU30422.1"/>
    </source>
</evidence>
<dbReference type="AlphaFoldDB" id="A0A3E2HBA3"/>
<feature type="non-terminal residue" evidence="2">
    <location>
        <position position="1"/>
    </location>
</feature>
<dbReference type="OrthoDB" id="6846267at2759"/>
<reference evidence="2 3" key="1">
    <citation type="submission" date="2018-05" db="EMBL/GenBank/DDBJ databases">
        <title>Draft genome sequence of Scytalidium lignicola DSM 105466, a ubiquitous saprotrophic fungus.</title>
        <authorList>
            <person name="Buettner E."/>
            <person name="Gebauer A.M."/>
            <person name="Hofrichter M."/>
            <person name="Liers C."/>
            <person name="Kellner H."/>
        </authorList>
    </citation>
    <scope>NUCLEOTIDE SEQUENCE [LARGE SCALE GENOMIC DNA]</scope>
    <source>
        <strain evidence="2 3">DSM 105466</strain>
    </source>
</reference>
<dbReference type="PANTHER" id="PTHR43142">
    <property type="entry name" value="CARBOXYLIC ESTER HYDROLASE"/>
    <property type="match status" value="1"/>
</dbReference>
<dbReference type="InterPro" id="IPR029058">
    <property type="entry name" value="AB_hydrolase_fold"/>
</dbReference>
<dbReference type="PANTHER" id="PTHR43142:SF6">
    <property type="entry name" value="PUTATIVE (AFU_ORTHOLOGUE AFUA_7G01710)-RELATED"/>
    <property type="match status" value="1"/>
</dbReference>
<dbReference type="InterPro" id="IPR002018">
    <property type="entry name" value="CarbesteraseB"/>
</dbReference>
<feature type="non-terminal residue" evidence="2">
    <location>
        <position position="631"/>
    </location>
</feature>
<dbReference type="STRING" id="5539.A0A3E2HBA3"/>
<gene>
    <name evidence="2" type="ORF">B7463_g5903</name>
</gene>
<dbReference type="Pfam" id="PF00135">
    <property type="entry name" value="COesterase"/>
    <property type="match status" value="1"/>
</dbReference>
<accession>A0A3E2HBA3</accession>
<dbReference type="Gene3D" id="3.40.50.1820">
    <property type="entry name" value="alpha/beta hydrolase"/>
    <property type="match status" value="1"/>
</dbReference>